<dbReference type="Pfam" id="PF00293">
    <property type="entry name" value="NUDIX"/>
    <property type="match status" value="1"/>
</dbReference>
<dbReference type="InterPro" id="IPR015797">
    <property type="entry name" value="NUDIX_hydrolase-like_dom_sf"/>
</dbReference>
<dbReference type="PROSITE" id="PS00893">
    <property type="entry name" value="NUDIX_BOX"/>
    <property type="match status" value="1"/>
</dbReference>
<gene>
    <name evidence="3" type="ORF">METZ01_LOCUS223528</name>
</gene>
<dbReference type="Gene3D" id="3.90.79.10">
    <property type="entry name" value="Nucleoside Triphosphate Pyrophosphohydrolase"/>
    <property type="match status" value="1"/>
</dbReference>
<organism evidence="3">
    <name type="scientific">marine metagenome</name>
    <dbReference type="NCBI Taxonomy" id="408172"/>
    <lineage>
        <taxon>unclassified sequences</taxon>
        <taxon>metagenomes</taxon>
        <taxon>ecological metagenomes</taxon>
    </lineage>
</organism>
<dbReference type="PANTHER" id="PTHR21340:SF0">
    <property type="entry name" value="BIS(5'-NUCLEOSYL)-TETRAPHOSPHATASE [ASYMMETRICAL]"/>
    <property type="match status" value="1"/>
</dbReference>
<dbReference type="InterPro" id="IPR051325">
    <property type="entry name" value="Nudix_hydrolase_domain"/>
</dbReference>
<dbReference type="GO" id="GO:0006754">
    <property type="term" value="P:ATP biosynthetic process"/>
    <property type="evidence" value="ECO:0007669"/>
    <property type="project" value="TreeGrafter"/>
</dbReference>
<dbReference type="GO" id="GO:0006167">
    <property type="term" value="P:AMP biosynthetic process"/>
    <property type="evidence" value="ECO:0007669"/>
    <property type="project" value="TreeGrafter"/>
</dbReference>
<evidence type="ECO:0000256" key="1">
    <source>
        <dbReference type="ARBA" id="ARBA00022801"/>
    </source>
</evidence>
<name>A0A382G7U4_9ZZZZ</name>
<reference evidence="3" key="1">
    <citation type="submission" date="2018-05" db="EMBL/GenBank/DDBJ databases">
        <authorList>
            <person name="Lanie J.A."/>
            <person name="Ng W.-L."/>
            <person name="Kazmierczak K.M."/>
            <person name="Andrzejewski T.M."/>
            <person name="Davidsen T.M."/>
            <person name="Wayne K.J."/>
            <person name="Tettelin H."/>
            <person name="Glass J.I."/>
            <person name="Rusch D."/>
            <person name="Podicherti R."/>
            <person name="Tsui H.-C.T."/>
            <person name="Winkler M.E."/>
        </authorList>
    </citation>
    <scope>NUCLEOTIDE SEQUENCE</scope>
</reference>
<feature type="domain" description="Nudix hydrolase" evidence="2">
    <location>
        <begin position="8"/>
        <end position="141"/>
    </location>
</feature>
<dbReference type="EMBL" id="UINC01053759">
    <property type="protein sequence ID" value="SVB70674.1"/>
    <property type="molecule type" value="Genomic_DNA"/>
</dbReference>
<dbReference type="InterPro" id="IPR020084">
    <property type="entry name" value="NUDIX_hydrolase_CS"/>
</dbReference>
<dbReference type="CDD" id="cd03673">
    <property type="entry name" value="NUDIX_Ap6A_hydrolase"/>
    <property type="match status" value="1"/>
</dbReference>
<dbReference type="GO" id="GO:0004081">
    <property type="term" value="F:bis(5'-nucleosyl)-tetraphosphatase (asymmetrical) activity"/>
    <property type="evidence" value="ECO:0007669"/>
    <property type="project" value="TreeGrafter"/>
</dbReference>
<protein>
    <recommendedName>
        <fullName evidence="2">Nudix hydrolase domain-containing protein</fullName>
    </recommendedName>
</protein>
<dbReference type="PANTHER" id="PTHR21340">
    <property type="entry name" value="DIADENOSINE 5,5-P1,P4-TETRAPHOSPHATE PYROPHOSPHOHYDROLASE MUTT"/>
    <property type="match status" value="1"/>
</dbReference>
<evidence type="ECO:0000313" key="3">
    <source>
        <dbReference type="EMBL" id="SVB70674.1"/>
    </source>
</evidence>
<sequence length="151" mass="16822">MTTETMTPDLVSAGGVVYKVCGDSLQVAVCSRKQPLSHNLPKGTPQVGETLENTACREVEEETGLRVEILDYIGFIEYDSTHGKSSGKELKRVHYFLMRSIGGDFSLHDTEFDVVEWIESSGISSILTYENEVEIVQKGLSMVERRSKRTS</sequence>
<dbReference type="SUPFAM" id="SSF55811">
    <property type="entry name" value="Nudix"/>
    <property type="match status" value="1"/>
</dbReference>
<keyword evidence="1" id="KW-0378">Hydrolase</keyword>
<proteinExistence type="predicted"/>
<dbReference type="PROSITE" id="PS51462">
    <property type="entry name" value="NUDIX"/>
    <property type="match status" value="1"/>
</dbReference>
<dbReference type="AlphaFoldDB" id="A0A382G7U4"/>
<accession>A0A382G7U4</accession>
<dbReference type="InterPro" id="IPR000086">
    <property type="entry name" value="NUDIX_hydrolase_dom"/>
</dbReference>
<evidence type="ECO:0000259" key="2">
    <source>
        <dbReference type="PROSITE" id="PS51462"/>
    </source>
</evidence>